<dbReference type="InterPro" id="IPR051343">
    <property type="entry name" value="G-type_lectin_kinases/EP1-like"/>
</dbReference>
<keyword evidence="1 4" id="KW-0732">Signal</keyword>
<evidence type="ECO:0000313" key="7">
    <source>
        <dbReference type="Proteomes" id="UP000237347"/>
    </source>
</evidence>
<evidence type="ECO:0000256" key="2">
    <source>
        <dbReference type="ARBA" id="ARBA00023157"/>
    </source>
</evidence>
<evidence type="ECO:0000256" key="4">
    <source>
        <dbReference type="SAM" id="SignalP"/>
    </source>
</evidence>
<dbReference type="Gene3D" id="2.90.10.10">
    <property type="entry name" value="Bulb-type lectin domain"/>
    <property type="match status" value="2"/>
</dbReference>
<comment type="caution">
    <text evidence="6">The sequence shown here is derived from an EMBL/GenBank/DDBJ whole genome shotgun (WGS) entry which is preliminary data.</text>
</comment>
<dbReference type="SMART" id="SM00108">
    <property type="entry name" value="B_lectin"/>
    <property type="match status" value="1"/>
</dbReference>
<dbReference type="PROSITE" id="PS50927">
    <property type="entry name" value="BULB_LECTIN"/>
    <property type="match status" value="1"/>
</dbReference>
<dbReference type="GO" id="GO:0016301">
    <property type="term" value="F:kinase activity"/>
    <property type="evidence" value="ECO:0007669"/>
    <property type="project" value="UniProtKB-KW"/>
</dbReference>
<feature type="chain" id="PRO_5043698951" evidence="4">
    <location>
        <begin position="24"/>
        <end position="509"/>
    </location>
</feature>
<evidence type="ECO:0000256" key="3">
    <source>
        <dbReference type="ARBA" id="ARBA00023180"/>
    </source>
</evidence>
<dbReference type="InterPro" id="IPR001480">
    <property type="entry name" value="Bulb-type_lectin_dom"/>
</dbReference>
<feature type="signal peptide" evidence="4">
    <location>
        <begin position="1"/>
        <end position="23"/>
    </location>
</feature>
<name>A0AAW0KYT3_QUESU</name>
<dbReference type="AlphaFoldDB" id="A0AAW0KYT3"/>
<dbReference type="FunFam" id="2.90.10.10:FF:000013">
    <property type="entry name" value="G-type lectin S-receptor-like serine/threonine-protein kinase LECRK1"/>
    <property type="match status" value="1"/>
</dbReference>
<dbReference type="Pfam" id="PF01453">
    <property type="entry name" value="B_lectin"/>
    <property type="match status" value="1"/>
</dbReference>
<feature type="domain" description="Bulb-type lectin" evidence="5">
    <location>
        <begin position="28"/>
        <end position="147"/>
    </location>
</feature>
<gene>
    <name evidence="6" type="primary">LECRK2_8</name>
    <name evidence="6" type="ORF">CFP56_010622</name>
</gene>
<dbReference type="PANTHER" id="PTHR47976:SF108">
    <property type="entry name" value="G-TYPE LECTIN S-RECEPTOR-LIKE SERINE_THREONINE-PROTEIN KINASE LECRK1"/>
    <property type="match status" value="1"/>
</dbReference>
<evidence type="ECO:0000259" key="5">
    <source>
        <dbReference type="PROSITE" id="PS50927"/>
    </source>
</evidence>
<keyword evidence="3" id="KW-0325">Glycoprotein</keyword>
<dbReference type="EMBL" id="PKMF04000181">
    <property type="protein sequence ID" value="KAK7844728.1"/>
    <property type="molecule type" value="Genomic_DNA"/>
</dbReference>
<dbReference type="SUPFAM" id="SSF51110">
    <property type="entry name" value="alpha-D-mannose-specific plant lectins"/>
    <property type="match status" value="1"/>
</dbReference>
<dbReference type="CDD" id="cd00028">
    <property type="entry name" value="B_lectin"/>
    <property type="match status" value="1"/>
</dbReference>
<evidence type="ECO:0000256" key="1">
    <source>
        <dbReference type="ARBA" id="ARBA00022729"/>
    </source>
</evidence>
<proteinExistence type="predicted"/>
<accession>A0AAW0KYT3</accession>
<sequence>MALALSHLLSLLLVLLLPYSTIAQTSRNQSLGSSLTAQEKDSYWASPSGDFAFGFQQIGKGGYLLAIWFNKIPEKTIVWSANGDNLVPTGSKVELTKEGLFVLSDPTGKEIWKPPLDRLGVAYAAMLDTGNFVLASQDTVHLWQSFDHPTDTMLPTQKMRLGSKLVARYLEMNYSNGRFQFTLKSDGNLVLQTRAYPMDHPYVDYWPRPEEYVGSGFQVVFNKSGSINFIARNGSIVKTISSSPGSTQDFYQRALMEYDGVLRHYVYPKSSSGSWPMTWSSLSSFIPSNICNFVAIELGGGACGYNSYCRQGDDLRPKCLCPDGYSFIDPDDVLKGCKQNFLSQSCDEAFPESDLFYFKSMLNTDWPGWTDYEYLSGQTEDFSVFMNLLFMLAAFFPIFRFKYWKPKALLPYPIMPGMNLRSYTYEELTEATNGFKEELGKDRKLNLLVENDEEAIDDMKRVKKYVMIAIWCIQEDPSLRPTMKKVVQMMEGAVEVSVPPGPSSFISSI</sequence>
<dbReference type="Proteomes" id="UP000237347">
    <property type="component" value="Unassembled WGS sequence"/>
</dbReference>
<organism evidence="6 7">
    <name type="scientific">Quercus suber</name>
    <name type="common">Cork oak</name>
    <dbReference type="NCBI Taxonomy" id="58331"/>
    <lineage>
        <taxon>Eukaryota</taxon>
        <taxon>Viridiplantae</taxon>
        <taxon>Streptophyta</taxon>
        <taxon>Embryophyta</taxon>
        <taxon>Tracheophyta</taxon>
        <taxon>Spermatophyta</taxon>
        <taxon>Magnoliopsida</taxon>
        <taxon>eudicotyledons</taxon>
        <taxon>Gunneridae</taxon>
        <taxon>Pentapetalae</taxon>
        <taxon>rosids</taxon>
        <taxon>fabids</taxon>
        <taxon>Fagales</taxon>
        <taxon>Fagaceae</taxon>
        <taxon>Quercus</taxon>
    </lineage>
</organism>
<evidence type="ECO:0000313" key="6">
    <source>
        <dbReference type="EMBL" id="KAK7844728.1"/>
    </source>
</evidence>
<keyword evidence="2" id="KW-1015">Disulfide bond</keyword>
<keyword evidence="7" id="KW-1185">Reference proteome</keyword>
<reference evidence="6 7" key="1">
    <citation type="journal article" date="2018" name="Sci. Data">
        <title>The draft genome sequence of cork oak.</title>
        <authorList>
            <person name="Ramos A.M."/>
            <person name="Usie A."/>
            <person name="Barbosa P."/>
            <person name="Barros P.M."/>
            <person name="Capote T."/>
            <person name="Chaves I."/>
            <person name="Simoes F."/>
            <person name="Abreu I."/>
            <person name="Carrasquinho I."/>
            <person name="Faro C."/>
            <person name="Guimaraes J.B."/>
            <person name="Mendonca D."/>
            <person name="Nobrega F."/>
            <person name="Rodrigues L."/>
            <person name="Saibo N.J.M."/>
            <person name="Varela M.C."/>
            <person name="Egas C."/>
            <person name="Matos J."/>
            <person name="Miguel C.M."/>
            <person name="Oliveira M.M."/>
            <person name="Ricardo C.P."/>
            <person name="Goncalves S."/>
        </authorList>
    </citation>
    <scope>NUCLEOTIDE SEQUENCE [LARGE SCALE GENOMIC DNA]</scope>
    <source>
        <strain evidence="7">cv. HL8</strain>
    </source>
</reference>
<dbReference type="InterPro" id="IPR036426">
    <property type="entry name" value="Bulb-type_lectin_dom_sf"/>
</dbReference>
<dbReference type="PANTHER" id="PTHR47976">
    <property type="entry name" value="G-TYPE LECTIN S-RECEPTOR-LIKE SERINE/THREONINE-PROTEIN KINASE SD2-5"/>
    <property type="match status" value="1"/>
</dbReference>
<dbReference type="Gene3D" id="1.10.510.10">
    <property type="entry name" value="Transferase(Phosphotransferase) domain 1"/>
    <property type="match status" value="1"/>
</dbReference>
<protein>
    <submittedName>
        <fullName evidence="6">G-type lectin s-receptor-like serine/threonine-protein kinase lecrk2</fullName>
    </submittedName>
</protein>